<dbReference type="RefSeq" id="WP_094104818.1">
    <property type="nucleotide sequence ID" value="NZ_CP085178.1"/>
</dbReference>
<dbReference type="Proteomes" id="UP000196118">
    <property type="component" value="Chromosome"/>
</dbReference>
<evidence type="ECO:0000256" key="4">
    <source>
        <dbReference type="ARBA" id="ARBA00022679"/>
    </source>
</evidence>
<dbReference type="PANTHER" id="PTHR45008:SF1">
    <property type="entry name" value="PTS SYSTEM GLUCOSE-SPECIFIC EIIA COMPONENT"/>
    <property type="match status" value="1"/>
</dbReference>
<dbReference type="Gene3D" id="2.70.70.10">
    <property type="entry name" value="Glucose Permease (Domain IIA)"/>
    <property type="match status" value="1"/>
</dbReference>
<gene>
    <name evidence="8" type="ORF">S100892_02152</name>
</gene>
<evidence type="ECO:0000256" key="5">
    <source>
        <dbReference type="ARBA" id="ARBA00022683"/>
    </source>
</evidence>
<reference evidence="8 9" key="1">
    <citation type="submission" date="2017-05" db="EMBL/GenBank/DDBJ databases">
        <title>Genome sequence of Pediococcus pentosaceus strain SRCM100892.</title>
        <authorList>
            <person name="Cho S.H."/>
        </authorList>
    </citation>
    <scope>NUCLEOTIDE SEQUENCE [LARGE SCALE GENOMIC DNA]</scope>
    <source>
        <strain evidence="8 9">SRCM100892</strain>
    </source>
</reference>
<dbReference type="PANTHER" id="PTHR45008">
    <property type="entry name" value="PTS SYSTEM GLUCOSE-SPECIFIC EIIA COMPONENT"/>
    <property type="match status" value="1"/>
</dbReference>
<sequence length="163" mass="17314">MFGITKKKSNIFVVATPIEGVCIPITAVSDEVFAQKMMGDGFAIKPTNNANKVVAPISGKVVSLPESKHAIGITDEVRGISVLVHIGIDTVRLKGKGFKTFVEVGQEVKVGAQIATINRATLDAEDFDLTTMVVFTEGYTGEIPIGSKLNQQLALGTLVLKQA</sequence>
<evidence type="ECO:0000256" key="3">
    <source>
        <dbReference type="ARBA" id="ARBA00022597"/>
    </source>
</evidence>
<dbReference type="InterPro" id="IPR001127">
    <property type="entry name" value="PTS_EIIA_1_perm"/>
</dbReference>
<dbReference type="PROSITE" id="PS51093">
    <property type="entry name" value="PTS_EIIA_TYPE_1"/>
    <property type="match status" value="1"/>
</dbReference>
<keyword evidence="3" id="KW-0762">Sugar transport</keyword>
<keyword evidence="5" id="KW-0598">Phosphotransferase system</keyword>
<dbReference type="GO" id="GO:0009401">
    <property type="term" value="P:phosphoenolpyruvate-dependent sugar phosphotransferase system"/>
    <property type="evidence" value="ECO:0007669"/>
    <property type="project" value="UniProtKB-KW"/>
</dbReference>
<dbReference type="InterPro" id="IPR050890">
    <property type="entry name" value="PTS_EIIA_component"/>
</dbReference>
<keyword evidence="2" id="KW-0813">Transport</keyword>
<dbReference type="EC" id="2.7.1.191" evidence="8"/>
<keyword evidence="6" id="KW-0418">Kinase</keyword>
<evidence type="ECO:0000313" key="9">
    <source>
        <dbReference type="Proteomes" id="UP000196118"/>
    </source>
</evidence>
<accession>A0A1Y0W1S1</accession>
<proteinExistence type="predicted"/>
<name>A0A1Y0W1S1_PEDPE</name>
<evidence type="ECO:0000256" key="1">
    <source>
        <dbReference type="ARBA" id="ARBA00004496"/>
    </source>
</evidence>
<dbReference type="SUPFAM" id="SSF51261">
    <property type="entry name" value="Duplicated hybrid motif"/>
    <property type="match status" value="1"/>
</dbReference>
<dbReference type="GO" id="GO:0016301">
    <property type="term" value="F:kinase activity"/>
    <property type="evidence" value="ECO:0007669"/>
    <property type="project" value="UniProtKB-KW"/>
</dbReference>
<dbReference type="InterPro" id="IPR011055">
    <property type="entry name" value="Dup_hybrid_motif"/>
</dbReference>
<evidence type="ECO:0000259" key="7">
    <source>
        <dbReference type="PROSITE" id="PS51093"/>
    </source>
</evidence>
<evidence type="ECO:0000256" key="2">
    <source>
        <dbReference type="ARBA" id="ARBA00022448"/>
    </source>
</evidence>
<dbReference type="EMBL" id="CP021474">
    <property type="protein sequence ID" value="ARW20687.1"/>
    <property type="molecule type" value="Genomic_DNA"/>
</dbReference>
<dbReference type="NCBIfam" id="TIGR00830">
    <property type="entry name" value="PTBA"/>
    <property type="match status" value="1"/>
</dbReference>
<feature type="domain" description="PTS EIIA type-1" evidence="7">
    <location>
        <begin position="30"/>
        <end position="137"/>
    </location>
</feature>
<evidence type="ECO:0000313" key="8">
    <source>
        <dbReference type="EMBL" id="ARW20687.1"/>
    </source>
</evidence>
<dbReference type="PROSITE" id="PS00371">
    <property type="entry name" value="PTS_EIIA_TYPE_1_HIS"/>
    <property type="match status" value="1"/>
</dbReference>
<evidence type="ECO:0000256" key="6">
    <source>
        <dbReference type="ARBA" id="ARBA00022777"/>
    </source>
</evidence>
<dbReference type="Pfam" id="PF00358">
    <property type="entry name" value="PTS_EIIA_1"/>
    <property type="match status" value="1"/>
</dbReference>
<comment type="subcellular location">
    <subcellularLocation>
        <location evidence="1">Cytoplasm</location>
    </subcellularLocation>
</comment>
<keyword evidence="4 8" id="KW-0808">Transferase</keyword>
<dbReference type="GO" id="GO:0005737">
    <property type="term" value="C:cytoplasm"/>
    <property type="evidence" value="ECO:0007669"/>
    <property type="project" value="UniProtKB-SubCell"/>
</dbReference>
<organism evidence="8 9">
    <name type="scientific">Pediococcus pentosaceus</name>
    <dbReference type="NCBI Taxonomy" id="1255"/>
    <lineage>
        <taxon>Bacteria</taxon>
        <taxon>Bacillati</taxon>
        <taxon>Bacillota</taxon>
        <taxon>Bacilli</taxon>
        <taxon>Lactobacillales</taxon>
        <taxon>Lactobacillaceae</taxon>
        <taxon>Pediococcus</taxon>
    </lineage>
</organism>
<dbReference type="AlphaFoldDB" id="A0A1Y0W1S1"/>
<protein>
    <submittedName>
        <fullName evidence="8">Protein-N(Pi)-phosphohistidine--sugar phosphotransferase</fullName>
        <ecNumber evidence="8">2.7.1.191</ecNumber>
    </submittedName>
</protein>